<dbReference type="SMART" id="SM00331">
    <property type="entry name" value="PP2C_SIG"/>
    <property type="match status" value="1"/>
</dbReference>
<dbReference type="InterPro" id="IPR036457">
    <property type="entry name" value="PPM-type-like_dom_sf"/>
</dbReference>
<evidence type="ECO:0000313" key="4">
    <source>
        <dbReference type="Proteomes" id="UP000199013"/>
    </source>
</evidence>
<feature type="region of interest" description="Disordered" evidence="1">
    <location>
        <begin position="1"/>
        <end position="24"/>
    </location>
</feature>
<keyword evidence="4" id="KW-1185">Reference proteome</keyword>
<dbReference type="PROSITE" id="PS51746">
    <property type="entry name" value="PPM_2"/>
    <property type="match status" value="1"/>
</dbReference>
<evidence type="ECO:0000313" key="3">
    <source>
        <dbReference type="EMBL" id="SBW28942.1"/>
    </source>
</evidence>
<dbReference type="AlphaFoldDB" id="A0A1C3PGH2"/>
<evidence type="ECO:0000256" key="1">
    <source>
        <dbReference type="SAM" id="MobiDB-lite"/>
    </source>
</evidence>
<dbReference type="EMBL" id="FLUV01002568">
    <property type="protein sequence ID" value="SBW28942.1"/>
    <property type="molecule type" value="Genomic_DNA"/>
</dbReference>
<reference evidence="4" key="1">
    <citation type="submission" date="2016-02" db="EMBL/GenBank/DDBJ databases">
        <authorList>
            <person name="Wibberg D."/>
        </authorList>
    </citation>
    <scope>NUCLEOTIDE SEQUENCE [LARGE SCALE GENOMIC DNA]</scope>
</reference>
<feature type="region of interest" description="Disordered" evidence="1">
    <location>
        <begin position="140"/>
        <end position="222"/>
    </location>
</feature>
<accession>A0A1C3PGH2</accession>
<dbReference type="CDD" id="cd00143">
    <property type="entry name" value="PP2Cc"/>
    <property type="match status" value="1"/>
</dbReference>
<dbReference type="SMART" id="SM00332">
    <property type="entry name" value="PP2Cc"/>
    <property type="match status" value="1"/>
</dbReference>
<dbReference type="SUPFAM" id="SSF81606">
    <property type="entry name" value="PP2C-like"/>
    <property type="match status" value="1"/>
</dbReference>
<organism evidence="3 4">
    <name type="scientific">Candidatus Protofrankia californiensis</name>
    <dbReference type="NCBI Taxonomy" id="1839754"/>
    <lineage>
        <taxon>Bacteria</taxon>
        <taxon>Bacillati</taxon>
        <taxon>Actinomycetota</taxon>
        <taxon>Actinomycetes</taxon>
        <taxon>Frankiales</taxon>
        <taxon>Frankiaceae</taxon>
        <taxon>Protofrankia</taxon>
    </lineage>
</organism>
<name>A0A1C3PGH2_9ACTN</name>
<evidence type="ECO:0000259" key="2">
    <source>
        <dbReference type="PROSITE" id="PS51746"/>
    </source>
</evidence>
<proteinExistence type="predicted"/>
<protein>
    <submittedName>
        <fullName evidence="3">Protein serine/threonine phosphatase</fullName>
    </submittedName>
</protein>
<feature type="domain" description="PPM-type phosphatase" evidence="2">
    <location>
        <begin position="78"/>
        <end position="408"/>
    </location>
</feature>
<dbReference type="Proteomes" id="UP000199013">
    <property type="component" value="Unassembled WGS sequence"/>
</dbReference>
<feature type="compositionally biased region" description="Basic and acidic residues" evidence="1">
    <location>
        <begin position="147"/>
        <end position="158"/>
    </location>
</feature>
<dbReference type="Gene3D" id="3.60.40.10">
    <property type="entry name" value="PPM-type phosphatase domain"/>
    <property type="match status" value="1"/>
</dbReference>
<dbReference type="InterPro" id="IPR001932">
    <property type="entry name" value="PPM-type_phosphatase-like_dom"/>
</dbReference>
<sequence>MINRGRSTAEVTRTGRVVHDPAAEKGRYGIDQKGGRCPVCASPAYPDDRFCEACGTPLRATTPAETDDADHREIDLGPVAGVCDRGVRHATNEDAMGVAMVGSTLIAVVCDGVSSTPGSGPAARAAARAAVAAATALLAKPTPCTRPGRDREGGDRRNRGSAAGPDPFGYPGFGADFGEDGDPPDYRDRYSDYRNDHGDYDTDDIGWPDADIPTRPPSVLSEELPPSQAERAIHAAVAAAQDAVARVPAVGRSSPSCTLTAAIITREQDGTGRVTVGWIGDSRVYLLAARCFERLTEDDTWAAEAARAGLIPASAVETDRRAHTLTRWLGADAGDVTPHVRVFPLPVSATVLVCTDGLWNYLSRAEDMAAVVGQLPPNASAVTIARHLTGHAIDRGGHDNITVVIAQVGPEPTGRHTGRHTSERDQR</sequence>
<gene>
    <name evidence="3" type="ORF">FDG2_6222</name>
</gene>
<feature type="compositionally biased region" description="Polar residues" evidence="1">
    <location>
        <begin position="1"/>
        <end position="11"/>
    </location>
</feature>
<feature type="compositionally biased region" description="Basic and acidic residues" evidence="1">
    <location>
        <begin position="184"/>
        <end position="200"/>
    </location>
</feature>